<feature type="compositionally biased region" description="Low complexity" evidence="1">
    <location>
        <begin position="366"/>
        <end position="392"/>
    </location>
</feature>
<feature type="compositionally biased region" description="Low complexity" evidence="1">
    <location>
        <begin position="246"/>
        <end position="260"/>
    </location>
</feature>
<dbReference type="EMBL" id="LT671825">
    <property type="protein sequence ID" value="SHO78990.1"/>
    <property type="molecule type" value="Genomic_DNA"/>
</dbReference>
<keyword evidence="3" id="KW-1185">Reference proteome</keyword>
<reference evidence="3" key="1">
    <citation type="journal article" date="2017" name="Nucleic Acids Res.">
        <title>Proteogenomics produces comprehensive and highly accurate protein-coding gene annotation in a complete genome assembly of Malassezia sympodialis.</title>
        <authorList>
            <person name="Zhu Y."/>
            <person name="Engstroem P.G."/>
            <person name="Tellgren-Roth C."/>
            <person name="Baudo C.D."/>
            <person name="Kennell J.C."/>
            <person name="Sun S."/>
            <person name="Billmyre R.B."/>
            <person name="Schroeder M.S."/>
            <person name="Andersson A."/>
            <person name="Holm T."/>
            <person name="Sigurgeirsson B."/>
            <person name="Wu G."/>
            <person name="Sankaranarayanan S.R."/>
            <person name="Siddharthan R."/>
            <person name="Sanyal K."/>
            <person name="Lundeberg J."/>
            <person name="Nystedt B."/>
            <person name="Boekhout T."/>
            <person name="Dawson T.L. Jr."/>
            <person name="Heitman J."/>
            <person name="Scheynius A."/>
            <person name="Lehtioe J."/>
        </authorList>
    </citation>
    <scope>NUCLEOTIDE SEQUENCE [LARGE SCALE GENOMIC DNA]</scope>
    <source>
        <strain evidence="3">ATCC 42132</strain>
    </source>
</reference>
<dbReference type="Proteomes" id="UP000186303">
    <property type="component" value="Chromosome 5"/>
</dbReference>
<evidence type="ECO:0000256" key="1">
    <source>
        <dbReference type="SAM" id="MobiDB-lite"/>
    </source>
</evidence>
<feature type="compositionally biased region" description="Low complexity" evidence="1">
    <location>
        <begin position="524"/>
        <end position="574"/>
    </location>
</feature>
<feature type="compositionally biased region" description="Low complexity" evidence="1">
    <location>
        <begin position="132"/>
        <end position="142"/>
    </location>
</feature>
<dbReference type="VEuPathDB" id="FungiDB:MSYG_3339"/>
<feature type="compositionally biased region" description="Low complexity" evidence="1">
    <location>
        <begin position="73"/>
        <end position="84"/>
    </location>
</feature>
<gene>
    <name evidence="2" type="ORF">MSYG_3339</name>
</gene>
<feature type="compositionally biased region" description="Polar residues" evidence="1">
    <location>
        <begin position="394"/>
        <end position="411"/>
    </location>
</feature>
<feature type="compositionally biased region" description="Pro residues" evidence="1">
    <location>
        <begin position="231"/>
        <end position="245"/>
    </location>
</feature>
<organism evidence="2 3">
    <name type="scientific">Malassezia sympodialis (strain ATCC 42132)</name>
    <name type="common">Atopic eczema-associated yeast</name>
    <dbReference type="NCBI Taxonomy" id="1230383"/>
    <lineage>
        <taxon>Eukaryota</taxon>
        <taxon>Fungi</taxon>
        <taxon>Dikarya</taxon>
        <taxon>Basidiomycota</taxon>
        <taxon>Ustilaginomycotina</taxon>
        <taxon>Malasseziomycetes</taxon>
        <taxon>Malasseziales</taxon>
        <taxon>Malasseziaceae</taxon>
        <taxon>Malassezia</taxon>
    </lineage>
</organism>
<feature type="compositionally biased region" description="Low complexity" evidence="1">
    <location>
        <begin position="610"/>
        <end position="650"/>
    </location>
</feature>
<feature type="compositionally biased region" description="Polar residues" evidence="1">
    <location>
        <begin position="499"/>
        <end position="512"/>
    </location>
</feature>
<name>A0A1M8A966_MALS4</name>
<feature type="compositionally biased region" description="Polar residues" evidence="1">
    <location>
        <begin position="88"/>
        <end position="103"/>
    </location>
</feature>
<dbReference type="STRING" id="1230383.A0A1M8A966"/>
<evidence type="ECO:0000313" key="2">
    <source>
        <dbReference type="EMBL" id="SHO78990.1"/>
    </source>
</evidence>
<evidence type="ECO:0000313" key="3">
    <source>
        <dbReference type="Proteomes" id="UP000186303"/>
    </source>
</evidence>
<sequence>MSHFYGPSASALSESPISRVQVPEGMGVGVTESPYPVFAKSVESDTFAMGNSLRGPAFSNNQDMLRDAGVYGPAASSSPMQSMMDLPQTASQPEPRSLMQSWHSVDRASGPTSDISNTPQRSLSPSPMGGTSVPSSPSQSVSEPMGEQGRAPPSTSMPPRASGASVPSQARPAQAPTRSKSPLQQEVPLSPRPPPTTPSKGRGLFGWRRASAAPKPPQESQPVSAPSSDSRPPPPPTSTQPPPVRPSTSKATTAASAKPSVGEPKRKQGLFGFFKKGDKVPTQSAAPAAGPRAPSQSAPAHSAPSVPKGTPTPSNSDAPPPESAPLAAATQGSERPLPEPALETGATPRISEGSVAAPVAPEPLKPLNAPSLLSPTPSPTSPAVGAPASPAADTRTSPGASAPVSSATETRTSSGAGAPTSTATGTPALSTTGASAPYRAGTPALSTTDAPASAAGTSPSPGAGAPTFFATGTPALSTTGAPASAAGTSPSPGAGAPTFSATGTPALSTTGASAPYRAGTPTLSTAGAPASSVAAAPALSTAGAPASSATAAPALSMAGAPVSSVVRPPVWSLSAAAPTAPPKPVQEKPEPHTLPPSPIPSSAATMRPVTTSTTKTIPTSTSATNTPPIVDSISSWVSMSMLSPQQSSSPHFETRPSAKPAGLAQEMAPPTTATFPLSPRPSPAPMTPRTSDAPVDSSSFPAYLSPRTTMEETPRPVPAQDQGSAPMPSIYATSEHHVGKESLATTHLDPEESIASVHVDGEVFGGEGSSIHEPGLLRLSRSMQDMLRVSLQNPAVLGDIDSRDSSS</sequence>
<protein>
    <submittedName>
        <fullName evidence="2">Uncharacterized protein</fullName>
    </submittedName>
</protein>
<feature type="compositionally biased region" description="Low complexity" evidence="1">
    <location>
        <begin position="412"/>
        <end position="437"/>
    </location>
</feature>
<feature type="region of interest" description="Disordered" evidence="1">
    <location>
        <begin position="49"/>
        <end position="730"/>
    </location>
</feature>
<proteinExistence type="predicted"/>
<dbReference type="OMA" id="SCLIPEP"/>
<accession>A0A1M8A966</accession>
<dbReference type="OrthoDB" id="3366982at2759"/>
<feature type="compositionally biased region" description="Low complexity" evidence="1">
    <location>
        <begin position="284"/>
        <end position="305"/>
    </location>
</feature>
<dbReference type="AlphaFoldDB" id="A0A1M8A966"/>
<feature type="compositionally biased region" description="Low complexity" evidence="1">
    <location>
        <begin position="446"/>
        <end position="498"/>
    </location>
</feature>
<feature type="compositionally biased region" description="Polar residues" evidence="1">
    <location>
        <begin position="110"/>
        <end position="125"/>
    </location>
</feature>